<reference evidence="1" key="1">
    <citation type="journal article" date="2023" name="G3 (Bethesda)">
        <title>A reference genome for the long-term kleptoplast-retaining sea slug Elysia crispata morphotype clarki.</title>
        <authorList>
            <person name="Eastman K.E."/>
            <person name="Pendleton A.L."/>
            <person name="Shaikh M.A."/>
            <person name="Suttiyut T."/>
            <person name="Ogas R."/>
            <person name="Tomko P."/>
            <person name="Gavelis G."/>
            <person name="Widhalm J.R."/>
            <person name="Wisecaver J.H."/>
        </authorList>
    </citation>
    <scope>NUCLEOTIDE SEQUENCE</scope>
    <source>
        <strain evidence="1">ECLA1</strain>
    </source>
</reference>
<comment type="caution">
    <text evidence="1">The sequence shown here is derived from an EMBL/GenBank/DDBJ whole genome shotgun (WGS) entry which is preliminary data.</text>
</comment>
<keyword evidence="2" id="KW-1185">Reference proteome</keyword>
<name>A0AAE1ACV2_9GAST</name>
<evidence type="ECO:0000313" key="2">
    <source>
        <dbReference type="Proteomes" id="UP001283361"/>
    </source>
</evidence>
<dbReference type="Proteomes" id="UP001283361">
    <property type="component" value="Unassembled WGS sequence"/>
</dbReference>
<dbReference type="EMBL" id="JAWDGP010002127">
    <property type="protein sequence ID" value="KAK3785499.1"/>
    <property type="molecule type" value="Genomic_DNA"/>
</dbReference>
<organism evidence="1 2">
    <name type="scientific">Elysia crispata</name>
    <name type="common">lettuce slug</name>
    <dbReference type="NCBI Taxonomy" id="231223"/>
    <lineage>
        <taxon>Eukaryota</taxon>
        <taxon>Metazoa</taxon>
        <taxon>Spiralia</taxon>
        <taxon>Lophotrochozoa</taxon>
        <taxon>Mollusca</taxon>
        <taxon>Gastropoda</taxon>
        <taxon>Heterobranchia</taxon>
        <taxon>Euthyneura</taxon>
        <taxon>Panpulmonata</taxon>
        <taxon>Sacoglossa</taxon>
        <taxon>Placobranchoidea</taxon>
        <taxon>Plakobranchidae</taxon>
        <taxon>Elysia</taxon>
    </lineage>
</organism>
<sequence>MDGIVSDYFFSNRFAWSDSHSTILPRHQFSRSTQYLESRPSVGDQQTFLTESRTGAAPVNSDNTAALSSVFISALV</sequence>
<dbReference type="AlphaFoldDB" id="A0AAE1ACV2"/>
<accession>A0AAE1ACV2</accession>
<protein>
    <submittedName>
        <fullName evidence="1">Uncharacterized protein</fullName>
    </submittedName>
</protein>
<proteinExistence type="predicted"/>
<gene>
    <name evidence="1" type="ORF">RRG08_048633</name>
</gene>
<evidence type="ECO:0000313" key="1">
    <source>
        <dbReference type="EMBL" id="KAK3785499.1"/>
    </source>
</evidence>